<feature type="signal peptide" evidence="14">
    <location>
        <begin position="1"/>
        <end position="18"/>
    </location>
</feature>
<evidence type="ECO:0000256" key="9">
    <source>
        <dbReference type="ARBA" id="ARBA00023004"/>
    </source>
</evidence>
<keyword evidence="6 12" id="KW-0479">Metal-binding</keyword>
<evidence type="ECO:0000256" key="13">
    <source>
        <dbReference type="RuleBase" id="RU000461"/>
    </source>
</evidence>
<keyword evidence="4 12" id="KW-0349">Heme</keyword>
<dbReference type="CDD" id="cd11072">
    <property type="entry name" value="CYP71-like"/>
    <property type="match status" value="1"/>
</dbReference>
<dbReference type="AlphaFoldDB" id="A0A9Q1QG33"/>
<dbReference type="FunFam" id="1.10.630.10:FF:000011">
    <property type="entry name" value="Cytochrome P450 83B1"/>
    <property type="match status" value="1"/>
</dbReference>
<evidence type="ECO:0008006" key="17">
    <source>
        <dbReference type="Google" id="ProtNLM"/>
    </source>
</evidence>
<evidence type="ECO:0000256" key="14">
    <source>
        <dbReference type="SAM" id="SignalP"/>
    </source>
</evidence>
<evidence type="ECO:0000256" key="6">
    <source>
        <dbReference type="ARBA" id="ARBA00022723"/>
    </source>
</evidence>
<evidence type="ECO:0000313" key="15">
    <source>
        <dbReference type="EMBL" id="KAJ8439200.1"/>
    </source>
</evidence>
<feature type="chain" id="PRO_5040156250" description="Cytochrome P450" evidence="14">
    <location>
        <begin position="19"/>
        <end position="481"/>
    </location>
</feature>
<gene>
    <name evidence="15" type="ORF">Cgig2_003413</name>
</gene>
<dbReference type="InterPro" id="IPR001128">
    <property type="entry name" value="Cyt_P450"/>
</dbReference>
<comment type="caution">
    <text evidence="15">The sequence shown here is derived from an EMBL/GenBank/DDBJ whole genome shotgun (WGS) entry which is preliminary data.</text>
</comment>
<dbReference type="InterPro" id="IPR017972">
    <property type="entry name" value="Cyt_P450_CS"/>
</dbReference>
<keyword evidence="16" id="KW-1185">Reference proteome</keyword>
<proteinExistence type="inferred from homology"/>
<sequence length="481" mass="55017">MLMLLILIAVSLFFLILPNLRKHERYNLPPGPKGLPLIGNLHQFDPLTPHLYLSKLARLYGPILSLRFGQRPVVVIQSAGLAKEVLKTQDYNFCARPSLVGQQRLSYNRIDVAFAPYNECFRELKKLCVVHLFSSKKVQYFYPIRREEVSKMIEKISSMSSTSEVVNLSEYEEEGVGRSKFHDLLNEVQAVFAVFFFSDYFPYVGSWIDKLTGLSSRLERIFKEMDEFYNEIISDHLDPNKPKYEHEDFVDVLLQLKKERCFSFKLTLDHIKAVLMNIIVGGTDTSAAMAVWAMTELIKNPSIMKKLQDELKSVLKDKSFVEETDVPKLKLFKAVVKETFRLHPAAPLLLAHEALQKCTIQGYDVLPETSVFINAWAIGRDPLSWREPESFMPERFLGNSINFTGQDFEFIPFGAGRRICPGMLMGIASLELALANLLHTFDWKLPVGMNKEDIDCDVIPGIAMHKKNPLCLMATKRTHET</sequence>
<keyword evidence="11" id="KW-0472">Membrane</keyword>
<evidence type="ECO:0000256" key="4">
    <source>
        <dbReference type="ARBA" id="ARBA00022617"/>
    </source>
</evidence>
<evidence type="ECO:0000256" key="5">
    <source>
        <dbReference type="ARBA" id="ARBA00022692"/>
    </source>
</evidence>
<organism evidence="15 16">
    <name type="scientific">Carnegiea gigantea</name>
    <dbReference type="NCBI Taxonomy" id="171969"/>
    <lineage>
        <taxon>Eukaryota</taxon>
        <taxon>Viridiplantae</taxon>
        <taxon>Streptophyta</taxon>
        <taxon>Embryophyta</taxon>
        <taxon>Tracheophyta</taxon>
        <taxon>Spermatophyta</taxon>
        <taxon>Magnoliopsida</taxon>
        <taxon>eudicotyledons</taxon>
        <taxon>Gunneridae</taxon>
        <taxon>Pentapetalae</taxon>
        <taxon>Caryophyllales</taxon>
        <taxon>Cactineae</taxon>
        <taxon>Cactaceae</taxon>
        <taxon>Cactoideae</taxon>
        <taxon>Echinocereeae</taxon>
        <taxon>Carnegiea</taxon>
    </lineage>
</organism>
<dbReference type="Proteomes" id="UP001153076">
    <property type="component" value="Unassembled WGS sequence"/>
</dbReference>
<dbReference type="InterPro" id="IPR002401">
    <property type="entry name" value="Cyt_P450_E_grp-I"/>
</dbReference>
<dbReference type="PROSITE" id="PS00086">
    <property type="entry name" value="CYTOCHROME_P450"/>
    <property type="match status" value="1"/>
</dbReference>
<reference evidence="15" key="1">
    <citation type="submission" date="2022-04" db="EMBL/GenBank/DDBJ databases">
        <title>Carnegiea gigantea Genome sequencing and assembly v2.</title>
        <authorList>
            <person name="Copetti D."/>
            <person name="Sanderson M.J."/>
            <person name="Burquez A."/>
            <person name="Wojciechowski M.F."/>
        </authorList>
    </citation>
    <scope>NUCLEOTIDE SEQUENCE</scope>
    <source>
        <strain evidence="15">SGP5-SGP5p</strain>
        <tissue evidence="15">Aerial part</tissue>
    </source>
</reference>
<comment type="similarity">
    <text evidence="3 13">Belongs to the cytochrome P450 family.</text>
</comment>
<dbReference type="PANTHER" id="PTHR47955:SF22">
    <property type="entry name" value="CYTOCHROME P450 83B1-LIKE"/>
    <property type="match status" value="1"/>
</dbReference>
<evidence type="ECO:0000256" key="1">
    <source>
        <dbReference type="ARBA" id="ARBA00001971"/>
    </source>
</evidence>
<evidence type="ECO:0000256" key="8">
    <source>
        <dbReference type="ARBA" id="ARBA00023002"/>
    </source>
</evidence>
<evidence type="ECO:0000256" key="7">
    <source>
        <dbReference type="ARBA" id="ARBA00022989"/>
    </source>
</evidence>
<dbReference type="Gene3D" id="1.10.630.10">
    <property type="entry name" value="Cytochrome P450"/>
    <property type="match status" value="1"/>
</dbReference>
<dbReference type="OrthoDB" id="1055148at2759"/>
<keyword evidence="10 13" id="KW-0503">Monooxygenase</keyword>
<dbReference type="EMBL" id="JAKOGI010000227">
    <property type="protein sequence ID" value="KAJ8439200.1"/>
    <property type="molecule type" value="Genomic_DNA"/>
</dbReference>
<keyword evidence="9 12" id="KW-0408">Iron</keyword>
<dbReference type="GO" id="GO:0016020">
    <property type="term" value="C:membrane"/>
    <property type="evidence" value="ECO:0007669"/>
    <property type="project" value="UniProtKB-SubCell"/>
</dbReference>
<dbReference type="InterPro" id="IPR036396">
    <property type="entry name" value="Cyt_P450_sf"/>
</dbReference>
<dbReference type="GO" id="GO:0020037">
    <property type="term" value="F:heme binding"/>
    <property type="evidence" value="ECO:0007669"/>
    <property type="project" value="InterPro"/>
</dbReference>
<comment type="subcellular location">
    <subcellularLocation>
        <location evidence="2">Membrane</location>
        <topology evidence="2">Single-pass membrane protein</topology>
    </subcellularLocation>
</comment>
<evidence type="ECO:0000256" key="11">
    <source>
        <dbReference type="ARBA" id="ARBA00023136"/>
    </source>
</evidence>
<evidence type="ECO:0000256" key="2">
    <source>
        <dbReference type="ARBA" id="ARBA00004167"/>
    </source>
</evidence>
<dbReference type="GO" id="GO:0005506">
    <property type="term" value="F:iron ion binding"/>
    <property type="evidence" value="ECO:0007669"/>
    <property type="project" value="InterPro"/>
</dbReference>
<comment type="cofactor">
    <cofactor evidence="1 12">
        <name>heme</name>
        <dbReference type="ChEBI" id="CHEBI:30413"/>
    </cofactor>
</comment>
<feature type="binding site" description="axial binding residue" evidence="12">
    <location>
        <position position="420"/>
    </location>
    <ligand>
        <name>heme</name>
        <dbReference type="ChEBI" id="CHEBI:30413"/>
    </ligand>
    <ligandPart>
        <name>Fe</name>
        <dbReference type="ChEBI" id="CHEBI:18248"/>
    </ligandPart>
</feature>
<keyword evidence="14" id="KW-0732">Signal</keyword>
<evidence type="ECO:0000256" key="10">
    <source>
        <dbReference type="ARBA" id="ARBA00023033"/>
    </source>
</evidence>
<accession>A0A9Q1QG33</accession>
<dbReference type="GO" id="GO:0016705">
    <property type="term" value="F:oxidoreductase activity, acting on paired donors, with incorporation or reduction of molecular oxygen"/>
    <property type="evidence" value="ECO:0007669"/>
    <property type="project" value="InterPro"/>
</dbReference>
<name>A0A9Q1QG33_9CARY</name>
<keyword evidence="7" id="KW-1133">Transmembrane helix</keyword>
<dbReference type="PRINTS" id="PR00385">
    <property type="entry name" value="P450"/>
</dbReference>
<dbReference type="SUPFAM" id="SSF48264">
    <property type="entry name" value="Cytochrome P450"/>
    <property type="match status" value="1"/>
</dbReference>
<protein>
    <recommendedName>
        <fullName evidence="17">Cytochrome P450</fullName>
    </recommendedName>
</protein>
<dbReference type="PANTHER" id="PTHR47955">
    <property type="entry name" value="CYTOCHROME P450 FAMILY 71 PROTEIN"/>
    <property type="match status" value="1"/>
</dbReference>
<dbReference type="PRINTS" id="PR00463">
    <property type="entry name" value="EP450I"/>
</dbReference>
<dbReference type="GO" id="GO:0004497">
    <property type="term" value="F:monooxygenase activity"/>
    <property type="evidence" value="ECO:0007669"/>
    <property type="project" value="UniProtKB-KW"/>
</dbReference>
<evidence type="ECO:0000313" key="16">
    <source>
        <dbReference type="Proteomes" id="UP001153076"/>
    </source>
</evidence>
<evidence type="ECO:0000256" key="12">
    <source>
        <dbReference type="PIRSR" id="PIRSR602401-1"/>
    </source>
</evidence>
<dbReference type="Pfam" id="PF00067">
    <property type="entry name" value="p450"/>
    <property type="match status" value="1"/>
</dbReference>
<keyword evidence="8 13" id="KW-0560">Oxidoreductase</keyword>
<evidence type="ECO:0000256" key="3">
    <source>
        <dbReference type="ARBA" id="ARBA00010617"/>
    </source>
</evidence>
<keyword evidence="5" id="KW-0812">Transmembrane</keyword>